<accession>A0A9W9CL20</accession>
<keyword evidence="2 5" id="KW-0812">Transmembrane</keyword>
<dbReference type="InterPro" id="IPR045863">
    <property type="entry name" value="CorA_TM1_TM2"/>
</dbReference>
<sequence>MGPSDSRSLHTYLAKSSGSSYHFLSDEELEYMSLIQTRAQPYFPRFAAALAEQTPFEREQGRCAAVDFTNPQDHQITSFATATELHQYLGNDVSPPPYHTVPELPTRRLFILEDLPCNHILALGSRLRIPPSFFAGHWEDPASSTFNHRNPFQRCTLPNFRLRYATANRVEVDAPTPGHGGTSPNVFTFDTRVCRYLHTYNRGGLVYDEARSHHAMSFWSSPAREDGSWHAVLLVDPPLGQHVRCMTTKQLIPLRTRLADETSMPKYFLNPEMQTMDELPQSCSQWSSSYSSPGYISMFDDTLQSFSSNTSAPITATHNPLSVVAFPRRLVISTLIAYIRRRYLNLVSIQNSSFKPHTMRHNYLASFSKSNYSSWNSDLFDFIVGSRAAIRVFAGEMDDNATALALHNTPSDCGAAAAVVEQWERDGWQSIRELTAVVEETVNAFATGYLQYVTIQEAHVSNGNAQSLARITVLTMLFIPLSTVASIFSMGGDFLPGENRAWVFWVVAIPLLAVLAWLYWYRQIMRAWRERKEAVLPLFREKS</sequence>
<gene>
    <name evidence="6" type="ORF">N0V83_006786</name>
</gene>
<evidence type="ECO:0000313" key="7">
    <source>
        <dbReference type="Proteomes" id="UP001140560"/>
    </source>
</evidence>
<reference evidence="6" key="1">
    <citation type="submission" date="2022-10" db="EMBL/GenBank/DDBJ databases">
        <title>Tapping the CABI collections for fungal endophytes: first genome assemblies for Collariella, Neodidymelliopsis, Ascochyta clinopodiicola, Didymella pomorum, Didymosphaeria variabile, Neocosmospora piperis and Neocucurbitaria cava.</title>
        <authorList>
            <person name="Hill R."/>
        </authorList>
    </citation>
    <scope>NUCLEOTIDE SEQUENCE</scope>
    <source>
        <strain evidence="6">IMI 356814</strain>
    </source>
</reference>
<dbReference type="Gene3D" id="1.20.58.340">
    <property type="entry name" value="Magnesium transport protein CorA, transmembrane region"/>
    <property type="match status" value="1"/>
</dbReference>
<dbReference type="GO" id="GO:0016020">
    <property type="term" value="C:membrane"/>
    <property type="evidence" value="ECO:0007669"/>
    <property type="project" value="UniProtKB-SubCell"/>
</dbReference>
<dbReference type="Pfam" id="PF01544">
    <property type="entry name" value="CorA"/>
    <property type="match status" value="1"/>
</dbReference>
<evidence type="ECO:0000313" key="6">
    <source>
        <dbReference type="EMBL" id="KAJ4368429.1"/>
    </source>
</evidence>
<organism evidence="6 7">
    <name type="scientific">Neocucurbitaria cava</name>
    <dbReference type="NCBI Taxonomy" id="798079"/>
    <lineage>
        <taxon>Eukaryota</taxon>
        <taxon>Fungi</taxon>
        <taxon>Dikarya</taxon>
        <taxon>Ascomycota</taxon>
        <taxon>Pezizomycotina</taxon>
        <taxon>Dothideomycetes</taxon>
        <taxon>Pleosporomycetidae</taxon>
        <taxon>Pleosporales</taxon>
        <taxon>Pleosporineae</taxon>
        <taxon>Cucurbitariaceae</taxon>
        <taxon>Neocucurbitaria</taxon>
    </lineage>
</organism>
<dbReference type="SUPFAM" id="SSF144083">
    <property type="entry name" value="Magnesium transport protein CorA, transmembrane region"/>
    <property type="match status" value="1"/>
</dbReference>
<comment type="caution">
    <text evidence="6">The sequence shown here is derived from an EMBL/GenBank/DDBJ whole genome shotgun (WGS) entry which is preliminary data.</text>
</comment>
<protein>
    <submittedName>
        <fullName evidence="6">Uncharacterized protein</fullName>
    </submittedName>
</protein>
<evidence type="ECO:0000256" key="3">
    <source>
        <dbReference type="ARBA" id="ARBA00022989"/>
    </source>
</evidence>
<dbReference type="OrthoDB" id="5428055at2759"/>
<comment type="subcellular location">
    <subcellularLocation>
        <location evidence="1">Membrane</location>
        <topology evidence="1">Multi-pass membrane protein</topology>
    </subcellularLocation>
</comment>
<feature type="transmembrane region" description="Helical" evidence="5">
    <location>
        <begin position="502"/>
        <end position="521"/>
    </location>
</feature>
<name>A0A9W9CL20_9PLEO</name>
<evidence type="ECO:0000256" key="5">
    <source>
        <dbReference type="SAM" id="Phobius"/>
    </source>
</evidence>
<dbReference type="InterPro" id="IPR002523">
    <property type="entry name" value="MgTranspt_CorA/ZnTranspt_ZntB"/>
</dbReference>
<evidence type="ECO:0000256" key="4">
    <source>
        <dbReference type="ARBA" id="ARBA00023136"/>
    </source>
</evidence>
<dbReference type="AlphaFoldDB" id="A0A9W9CL20"/>
<dbReference type="Proteomes" id="UP001140560">
    <property type="component" value="Unassembled WGS sequence"/>
</dbReference>
<keyword evidence="3 5" id="KW-1133">Transmembrane helix</keyword>
<keyword evidence="4 5" id="KW-0472">Membrane</keyword>
<dbReference type="EMBL" id="JAPEUY010000011">
    <property type="protein sequence ID" value="KAJ4368429.1"/>
    <property type="molecule type" value="Genomic_DNA"/>
</dbReference>
<evidence type="ECO:0000256" key="1">
    <source>
        <dbReference type="ARBA" id="ARBA00004141"/>
    </source>
</evidence>
<evidence type="ECO:0000256" key="2">
    <source>
        <dbReference type="ARBA" id="ARBA00022692"/>
    </source>
</evidence>
<dbReference type="GO" id="GO:0046873">
    <property type="term" value="F:metal ion transmembrane transporter activity"/>
    <property type="evidence" value="ECO:0007669"/>
    <property type="project" value="InterPro"/>
</dbReference>
<proteinExistence type="predicted"/>
<keyword evidence="7" id="KW-1185">Reference proteome</keyword>